<dbReference type="Proteomes" id="UP001153387">
    <property type="component" value="Unassembled WGS sequence"/>
</dbReference>
<dbReference type="EMBL" id="JAPDHZ010000003">
    <property type="protein sequence ID" value="MDG0791738.1"/>
    <property type="molecule type" value="Genomic_DNA"/>
</dbReference>
<comment type="caution">
    <text evidence="1">The sequence shown here is derived from an EMBL/GenBank/DDBJ whole genome shotgun (WGS) entry which is preliminary data.</text>
</comment>
<organism evidence="1 2">
    <name type="scientific">Cohnella ginsengisoli</name>
    <dbReference type="NCBI Taxonomy" id="425004"/>
    <lineage>
        <taxon>Bacteria</taxon>
        <taxon>Bacillati</taxon>
        <taxon>Bacillota</taxon>
        <taxon>Bacilli</taxon>
        <taxon>Bacillales</taxon>
        <taxon>Paenibacillaceae</taxon>
        <taxon>Cohnella</taxon>
    </lineage>
</organism>
<dbReference type="RefSeq" id="WP_277565591.1">
    <property type="nucleotide sequence ID" value="NZ_JAPDHZ010000003.1"/>
</dbReference>
<name>A0A9X4KGG9_9BACL</name>
<proteinExistence type="predicted"/>
<evidence type="ECO:0000313" key="1">
    <source>
        <dbReference type="EMBL" id="MDG0791738.1"/>
    </source>
</evidence>
<evidence type="ECO:0000313" key="2">
    <source>
        <dbReference type="Proteomes" id="UP001153387"/>
    </source>
</evidence>
<protein>
    <submittedName>
        <fullName evidence="1">Uncharacterized protein</fullName>
    </submittedName>
</protein>
<keyword evidence="2" id="KW-1185">Reference proteome</keyword>
<accession>A0A9X4KGG9</accession>
<dbReference type="AlphaFoldDB" id="A0A9X4KGG9"/>
<sequence>MLIVFGEALADATGAADNGELPEARQHTQSMDISDRWTLRIPEAGFEQALEQLQTWERFADVRYYCGSAFL</sequence>
<reference evidence="1 2" key="1">
    <citation type="submission" date="2022-10" db="EMBL/GenBank/DDBJ databases">
        <title>Comparative genomic analysis of Cohnella hashimotonis sp. nov., isolated from the International Space Station.</title>
        <authorList>
            <person name="Simpson A."/>
            <person name="Venkateswaran K."/>
        </authorList>
    </citation>
    <scope>NUCLEOTIDE SEQUENCE [LARGE SCALE GENOMIC DNA]</scope>
    <source>
        <strain evidence="1 2">DSM 18997</strain>
    </source>
</reference>
<gene>
    <name evidence="1" type="ORF">OMP38_13295</name>
</gene>